<dbReference type="Proteomes" id="UP000054985">
    <property type="component" value="Unassembled WGS sequence"/>
</dbReference>
<evidence type="ECO:0000313" key="2">
    <source>
        <dbReference type="EMBL" id="STX63767.1"/>
    </source>
</evidence>
<organism evidence="2 4">
    <name type="scientific">Legionella moravica</name>
    <dbReference type="NCBI Taxonomy" id="39962"/>
    <lineage>
        <taxon>Bacteria</taxon>
        <taxon>Pseudomonadati</taxon>
        <taxon>Pseudomonadota</taxon>
        <taxon>Gammaproteobacteria</taxon>
        <taxon>Legionellales</taxon>
        <taxon>Legionellaceae</taxon>
        <taxon>Legionella</taxon>
    </lineage>
</organism>
<evidence type="ECO:0000313" key="4">
    <source>
        <dbReference type="Proteomes" id="UP000254040"/>
    </source>
</evidence>
<reference evidence="1 3" key="1">
    <citation type="submission" date="2015-11" db="EMBL/GenBank/DDBJ databases">
        <title>Genomic analysis of 38 Legionella species identifies large and diverse effector repertoires.</title>
        <authorList>
            <person name="Burstein D."/>
            <person name="Amaro F."/>
            <person name="Zusman T."/>
            <person name="Lifshitz Z."/>
            <person name="Cohen O."/>
            <person name="Gilbert J.A."/>
            <person name="Pupko T."/>
            <person name="Shuman H.A."/>
            <person name="Segal G."/>
        </authorList>
    </citation>
    <scope>NUCLEOTIDE SEQUENCE [LARGE SCALE GENOMIC DNA]</scope>
    <source>
        <strain evidence="1 3">ATCC 43877</strain>
    </source>
</reference>
<dbReference type="OrthoDB" id="9793534at2"/>
<dbReference type="Pfam" id="PF07386">
    <property type="entry name" value="DUF1499"/>
    <property type="match status" value="1"/>
</dbReference>
<evidence type="ECO:0000313" key="3">
    <source>
        <dbReference type="Proteomes" id="UP000054985"/>
    </source>
</evidence>
<dbReference type="EMBL" id="LNYN01000006">
    <property type="protein sequence ID" value="KTD38813.1"/>
    <property type="molecule type" value="Genomic_DNA"/>
</dbReference>
<name>A0A378K0C6_9GAMM</name>
<evidence type="ECO:0000313" key="1">
    <source>
        <dbReference type="EMBL" id="KTD38813.1"/>
    </source>
</evidence>
<proteinExistence type="predicted"/>
<keyword evidence="3" id="KW-1185">Reference proteome</keyword>
<dbReference type="STRING" id="39962.Lmor_0216"/>
<dbReference type="InterPro" id="IPR010865">
    <property type="entry name" value="DUF1499"/>
</dbReference>
<protein>
    <submittedName>
        <fullName evidence="2">Uncharacterized protein conserved in bacteria</fullName>
    </submittedName>
</protein>
<sequence length="139" mass="15653">MKIILIVVVFIALVVGVMYLFPQINFRDMPKGLIDGQLSEAKPNWVSSFVAADDAHYIAPLKVDTLTQLAECIKSKVPEVSITHLDKTHLIAYRQSRVFHFVDWLIIRSDGNVASSATMGHSDFGMNRDLIEHIRSVCR</sequence>
<dbReference type="AlphaFoldDB" id="A0A378K0C6"/>
<dbReference type="EMBL" id="UGOG01000001">
    <property type="protein sequence ID" value="STX63767.1"/>
    <property type="molecule type" value="Genomic_DNA"/>
</dbReference>
<dbReference type="Proteomes" id="UP000254040">
    <property type="component" value="Unassembled WGS sequence"/>
</dbReference>
<reference evidence="2 4" key="2">
    <citation type="submission" date="2018-06" db="EMBL/GenBank/DDBJ databases">
        <authorList>
            <consortium name="Pathogen Informatics"/>
            <person name="Doyle S."/>
        </authorList>
    </citation>
    <scope>NUCLEOTIDE SEQUENCE [LARGE SCALE GENOMIC DNA]</scope>
    <source>
        <strain evidence="2 4">NCTC12239</strain>
    </source>
</reference>
<dbReference type="RefSeq" id="WP_028383729.1">
    <property type="nucleotide sequence ID" value="NZ_CAAAJG010000006.1"/>
</dbReference>
<gene>
    <name evidence="1" type="ORF">Lmor_0216</name>
    <name evidence="2" type="ORF">NCTC12239_02715</name>
</gene>
<accession>A0A378K0C6</accession>